<evidence type="ECO:0000313" key="1">
    <source>
        <dbReference type="EMBL" id="KRY72834.1"/>
    </source>
</evidence>
<sequence>MVVIVWKQSDIADLMSELVDFQSNKALVFFSRLFFFFGLYIRKTGRNTEENVTGISRDCSFCLLNVVKSSHSSTCLPENVCKFLFHCNAYAYMDLVSIIAGRRYAVRLQWH</sequence>
<gene>
    <name evidence="1" type="ORF">T4A_11372</name>
</gene>
<comment type="caution">
    <text evidence="1">The sequence shown here is derived from an EMBL/GenBank/DDBJ whole genome shotgun (WGS) entry which is preliminary data.</text>
</comment>
<proteinExistence type="predicted"/>
<organism evidence="1 2">
    <name type="scientific">Trichinella pseudospiralis</name>
    <name type="common">Parasitic roundworm</name>
    <dbReference type="NCBI Taxonomy" id="6337"/>
    <lineage>
        <taxon>Eukaryota</taxon>
        <taxon>Metazoa</taxon>
        <taxon>Ecdysozoa</taxon>
        <taxon>Nematoda</taxon>
        <taxon>Enoplea</taxon>
        <taxon>Dorylaimia</taxon>
        <taxon>Trichinellida</taxon>
        <taxon>Trichinellidae</taxon>
        <taxon>Trichinella</taxon>
    </lineage>
</organism>
<reference evidence="1 2" key="1">
    <citation type="submission" date="2015-01" db="EMBL/GenBank/DDBJ databases">
        <title>Evolution of Trichinella species and genotypes.</title>
        <authorList>
            <person name="Korhonen P.K."/>
            <person name="Edoardo P."/>
            <person name="Giuseppe L.R."/>
            <person name="Gasser R.B."/>
        </authorList>
    </citation>
    <scope>NUCLEOTIDE SEQUENCE [LARGE SCALE GENOMIC DNA]</scope>
    <source>
        <strain evidence="1">ISS13</strain>
    </source>
</reference>
<protein>
    <submittedName>
        <fullName evidence="1">Uncharacterized protein</fullName>
    </submittedName>
</protein>
<accession>A0A0V1EHC3</accession>
<name>A0A0V1EHC3_TRIPS</name>
<evidence type="ECO:0000313" key="2">
    <source>
        <dbReference type="Proteomes" id="UP000054632"/>
    </source>
</evidence>
<dbReference type="AlphaFoldDB" id="A0A0V1EHC3"/>
<dbReference type="Proteomes" id="UP000054632">
    <property type="component" value="Unassembled WGS sequence"/>
</dbReference>
<dbReference type="EMBL" id="JYDR01000040">
    <property type="protein sequence ID" value="KRY72834.1"/>
    <property type="molecule type" value="Genomic_DNA"/>
</dbReference>